<dbReference type="GO" id="GO:0008890">
    <property type="term" value="F:glycine C-acetyltransferase activity"/>
    <property type="evidence" value="ECO:0007669"/>
    <property type="project" value="UniProtKB-EC"/>
</dbReference>
<gene>
    <name evidence="6" type="ORF">DDZ13_00115</name>
</gene>
<dbReference type="InterPro" id="IPR015421">
    <property type="entry name" value="PyrdxlP-dep_Trfase_major"/>
</dbReference>
<comment type="cofactor">
    <cofactor evidence="1">
        <name>pyridoxal 5'-phosphate</name>
        <dbReference type="ChEBI" id="CHEBI:597326"/>
    </cofactor>
</comment>
<dbReference type="Pfam" id="PF00155">
    <property type="entry name" value="Aminotran_1_2"/>
    <property type="match status" value="1"/>
</dbReference>
<dbReference type="InterPro" id="IPR015424">
    <property type="entry name" value="PyrdxlP-dep_Trfase"/>
</dbReference>
<evidence type="ECO:0000256" key="4">
    <source>
        <dbReference type="ARBA" id="ARBA00023315"/>
    </source>
</evidence>
<dbReference type="OrthoDB" id="9807157at2"/>
<accession>A0A317ZHW1</accession>
<evidence type="ECO:0000313" key="6">
    <source>
        <dbReference type="EMBL" id="PXA05304.1"/>
    </source>
</evidence>
<dbReference type="FunCoup" id="A0A317ZHW1">
    <property type="interactions" value="355"/>
</dbReference>
<proteinExistence type="inferred from homology"/>
<keyword evidence="7" id="KW-1185">Reference proteome</keyword>
<comment type="caution">
    <text evidence="6">The sequence shown here is derived from an EMBL/GenBank/DDBJ whole genome shotgun (WGS) entry which is preliminary data.</text>
</comment>
<dbReference type="AlphaFoldDB" id="A0A317ZHW1"/>
<dbReference type="GO" id="GO:0030170">
    <property type="term" value="F:pyridoxal phosphate binding"/>
    <property type="evidence" value="ECO:0007669"/>
    <property type="project" value="InterPro"/>
</dbReference>
<protein>
    <submittedName>
        <fullName evidence="6">Glycine C-acetyltransferase</fullName>
        <ecNumber evidence="6">2.3.1.29</ecNumber>
    </submittedName>
</protein>
<dbReference type="InterPro" id="IPR015422">
    <property type="entry name" value="PyrdxlP-dep_Trfase_small"/>
</dbReference>
<dbReference type="Gene3D" id="3.90.1150.10">
    <property type="entry name" value="Aspartate Aminotransferase, domain 1"/>
    <property type="match status" value="1"/>
</dbReference>
<dbReference type="PANTHER" id="PTHR13693">
    <property type="entry name" value="CLASS II AMINOTRANSFERASE/8-AMINO-7-OXONONANOATE SYNTHASE"/>
    <property type="match status" value="1"/>
</dbReference>
<dbReference type="EC" id="2.3.1.29" evidence="6"/>
<dbReference type="CDD" id="cd06454">
    <property type="entry name" value="KBL_like"/>
    <property type="match status" value="1"/>
</dbReference>
<dbReference type="EMBL" id="QHJQ01000001">
    <property type="protein sequence ID" value="PXA05304.1"/>
    <property type="molecule type" value="Genomic_DNA"/>
</dbReference>
<evidence type="ECO:0000256" key="3">
    <source>
        <dbReference type="ARBA" id="ARBA00022679"/>
    </source>
</evidence>
<dbReference type="InterPro" id="IPR004839">
    <property type="entry name" value="Aminotransferase_I/II_large"/>
</dbReference>
<reference evidence="6 7" key="1">
    <citation type="submission" date="2018-05" db="EMBL/GenBank/DDBJ databases">
        <title>Coraliomargarita sinensis sp. nov., isolated from a marine solar saltern.</title>
        <authorList>
            <person name="Zhou L.Y."/>
        </authorList>
    </citation>
    <scope>NUCLEOTIDE SEQUENCE [LARGE SCALE GENOMIC DNA]</scope>
    <source>
        <strain evidence="6 7">WN38</strain>
    </source>
</reference>
<dbReference type="PANTHER" id="PTHR13693:SF102">
    <property type="entry name" value="2-AMINO-3-KETOBUTYRATE COENZYME A LIGASE, MITOCHONDRIAL"/>
    <property type="match status" value="1"/>
</dbReference>
<name>A0A317ZHW1_9BACT</name>
<evidence type="ECO:0000259" key="5">
    <source>
        <dbReference type="Pfam" id="PF00155"/>
    </source>
</evidence>
<keyword evidence="4 6" id="KW-0012">Acyltransferase</keyword>
<comment type="similarity">
    <text evidence="2">Belongs to the class-II pyridoxal-phosphate-dependent aminotransferase family.</text>
</comment>
<evidence type="ECO:0000256" key="2">
    <source>
        <dbReference type="ARBA" id="ARBA00008392"/>
    </source>
</evidence>
<dbReference type="Gene3D" id="3.40.640.10">
    <property type="entry name" value="Type I PLP-dependent aspartate aminotransferase-like (Major domain)"/>
    <property type="match status" value="1"/>
</dbReference>
<dbReference type="InParanoid" id="A0A317ZHW1"/>
<feature type="domain" description="Aminotransferase class I/classII large" evidence="5">
    <location>
        <begin position="45"/>
        <end position="388"/>
    </location>
</feature>
<evidence type="ECO:0000313" key="7">
    <source>
        <dbReference type="Proteomes" id="UP000247099"/>
    </source>
</evidence>
<evidence type="ECO:0000256" key="1">
    <source>
        <dbReference type="ARBA" id="ARBA00001933"/>
    </source>
</evidence>
<dbReference type="Proteomes" id="UP000247099">
    <property type="component" value="Unassembled WGS sequence"/>
</dbReference>
<dbReference type="SUPFAM" id="SSF53383">
    <property type="entry name" value="PLP-dependent transferases"/>
    <property type="match status" value="1"/>
</dbReference>
<sequence>MSSELFETRTRQDIDAMRSAGTLKRLRHVAGPMDATVQLEGEGECVVLCSNNYLGLANHPEVVEATRRGLDHYGAGTASVRFICGTFDAHRELEAKLAKFSGTPAALSYVSCWNANEAAIATAAGPKDVILSDELNHASIIDACRLARPLKRTVYKHRDLDDLRAKMEEWSKEAEVIWVVTDGVFSMEGSVADMQALVALCREFNAMLVMDDSHGVGPMGVTGKGTAEHCGVWGEIDVVTGTLGKTLGGAAGGYVAASQAFIDLLVQRSRTSLFSNALPVPVACGAAAAVDIMERDTTLVDRLHANTRRLRQGLKELGYELQDSPSAIIPIMIGDEAEAIRKSERLLELGVWVVAFGFPVVPRGEARLRVQVSAALQDCHLEKVLDAFTKL</sequence>
<dbReference type="RefSeq" id="WP_110129385.1">
    <property type="nucleotide sequence ID" value="NZ_QHJQ01000001.1"/>
</dbReference>
<organism evidence="6 7">
    <name type="scientific">Coraliomargarita sinensis</name>
    <dbReference type="NCBI Taxonomy" id="2174842"/>
    <lineage>
        <taxon>Bacteria</taxon>
        <taxon>Pseudomonadati</taxon>
        <taxon>Verrucomicrobiota</taxon>
        <taxon>Opitutia</taxon>
        <taxon>Puniceicoccales</taxon>
        <taxon>Coraliomargaritaceae</taxon>
        <taxon>Coraliomargarita</taxon>
    </lineage>
</organism>
<keyword evidence="3 6" id="KW-0808">Transferase</keyword>
<dbReference type="InterPro" id="IPR050087">
    <property type="entry name" value="AON_synthase_class-II"/>
</dbReference>